<organism evidence="1 2">
    <name type="scientific">Pseudoduganella chitinolytica</name>
    <dbReference type="NCBI Taxonomy" id="34070"/>
    <lineage>
        <taxon>Bacteria</taxon>
        <taxon>Pseudomonadati</taxon>
        <taxon>Pseudomonadota</taxon>
        <taxon>Betaproteobacteria</taxon>
        <taxon>Burkholderiales</taxon>
        <taxon>Oxalobacteraceae</taxon>
        <taxon>Telluria group</taxon>
        <taxon>Pseudoduganella</taxon>
    </lineage>
</organism>
<evidence type="ECO:0000313" key="2">
    <source>
        <dbReference type="Proteomes" id="UP001216510"/>
    </source>
</evidence>
<dbReference type="Proteomes" id="UP001216510">
    <property type="component" value="Chromosome"/>
</dbReference>
<dbReference type="EMBL" id="CP119083">
    <property type="protein sequence ID" value="WEF32809.1"/>
    <property type="molecule type" value="Genomic_DNA"/>
</dbReference>
<accession>A0ABY8BEM2</accession>
<dbReference type="RefSeq" id="WP_277415526.1">
    <property type="nucleotide sequence ID" value="NZ_CP119083.1"/>
</dbReference>
<evidence type="ECO:0000313" key="1">
    <source>
        <dbReference type="EMBL" id="WEF32809.1"/>
    </source>
</evidence>
<sequence length="98" mass="10880">MQEHWKQVCRIRDIPATGAYVVPRGLAWQELPGVALSRTADDAIVALLDSPGLPEEAPRHYRVKVEAGRVYLDFAELNAPASRAEAALAGKTRDRPWF</sequence>
<proteinExistence type="predicted"/>
<gene>
    <name evidence="1" type="ORF">PX653_25995</name>
</gene>
<protein>
    <submittedName>
        <fullName evidence="1">Uncharacterized protein</fullName>
    </submittedName>
</protein>
<reference evidence="1 2" key="1">
    <citation type="submission" date="2023-02" db="EMBL/GenBank/DDBJ databases">
        <title>Gemone sequence of Telluria chitinolytica ACM 3522T.</title>
        <authorList>
            <person name="Frediansyah A."/>
            <person name="Miess H."/>
            <person name="Gross H."/>
        </authorList>
    </citation>
    <scope>NUCLEOTIDE SEQUENCE [LARGE SCALE GENOMIC DNA]</scope>
    <source>
        <strain evidence="1 2">ACM 3522</strain>
    </source>
</reference>
<keyword evidence="2" id="KW-1185">Reference proteome</keyword>
<name>A0ABY8BEM2_9BURK</name>